<accession>A0A8T2RL66</accession>
<dbReference type="Pfam" id="PF24681">
    <property type="entry name" value="Kelch_KLHDC2_KLHL20_DRC7"/>
    <property type="match status" value="1"/>
</dbReference>
<dbReference type="OrthoDB" id="10251809at2759"/>
<feature type="compositionally biased region" description="Polar residues" evidence="3">
    <location>
        <begin position="602"/>
        <end position="623"/>
    </location>
</feature>
<dbReference type="InterPro" id="IPR015915">
    <property type="entry name" value="Kelch-typ_b-propeller"/>
</dbReference>
<feature type="region of interest" description="Disordered" evidence="3">
    <location>
        <begin position="1"/>
        <end position="30"/>
    </location>
</feature>
<dbReference type="SUPFAM" id="SSF50965">
    <property type="entry name" value="Galactose oxidase, central domain"/>
    <property type="match status" value="1"/>
</dbReference>
<keyword evidence="2" id="KW-0677">Repeat</keyword>
<keyword evidence="5" id="KW-1185">Reference proteome</keyword>
<feature type="compositionally biased region" description="Basic and acidic residues" evidence="3">
    <location>
        <begin position="1"/>
        <end position="16"/>
    </location>
</feature>
<name>A0A8T2RL66_CERRI</name>
<organism evidence="4 5">
    <name type="scientific">Ceratopteris richardii</name>
    <name type="common">Triangle waterfern</name>
    <dbReference type="NCBI Taxonomy" id="49495"/>
    <lineage>
        <taxon>Eukaryota</taxon>
        <taxon>Viridiplantae</taxon>
        <taxon>Streptophyta</taxon>
        <taxon>Embryophyta</taxon>
        <taxon>Tracheophyta</taxon>
        <taxon>Polypodiopsida</taxon>
        <taxon>Polypodiidae</taxon>
        <taxon>Polypodiales</taxon>
        <taxon>Pteridineae</taxon>
        <taxon>Pteridaceae</taxon>
        <taxon>Parkerioideae</taxon>
        <taxon>Ceratopteris</taxon>
    </lineage>
</organism>
<keyword evidence="1" id="KW-0880">Kelch repeat</keyword>
<dbReference type="Proteomes" id="UP000825935">
    <property type="component" value="Chromosome 26"/>
</dbReference>
<dbReference type="EMBL" id="CM035431">
    <property type="protein sequence ID" value="KAH7297115.1"/>
    <property type="molecule type" value="Genomic_DNA"/>
</dbReference>
<evidence type="ECO:0000256" key="1">
    <source>
        <dbReference type="ARBA" id="ARBA00022441"/>
    </source>
</evidence>
<evidence type="ECO:0000313" key="4">
    <source>
        <dbReference type="EMBL" id="KAH7297116.1"/>
    </source>
</evidence>
<dbReference type="PANTHER" id="PTHR46093">
    <property type="entry name" value="ACYL-COA-BINDING DOMAIN-CONTAINING PROTEIN 5"/>
    <property type="match status" value="1"/>
</dbReference>
<reference evidence="4" key="1">
    <citation type="submission" date="2021-08" db="EMBL/GenBank/DDBJ databases">
        <title>WGS assembly of Ceratopteris richardii.</title>
        <authorList>
            <person name="Marchant D.B."/>
            <person name="Chen G."/>
            <person name="Jenkins J."/>
            <person name="Shu S."/>
            <person name="Leebens-Mack J."/>
            <person name="Grimwood J."/>
            <person name="Schmutz J."/>
            <person name="Soltis P."/>
            <person name="Soltis D."/>
            <person name="Chen Z.-H."/>
        </authorList>
    </citation>
    <scope>NUCLEOTIDE SEQUENCE</scope>
    <source>
        <strain evidence="4">Whitten #5841</strain>
        <tissue evidence="4">Leaf</tissue>
    </source>
</reference>
<dbReference type="EMBL" id="CM035431">
    <property type="protein sequence ID" value="KAH7297116.1"/>
    <property type="molecule type" value="Genomic_DNA"/>
</dbReference>
<feature type="compositionally biased region" description="Low complexity" evidence="3">
    <location>
        <begin position="505"/>
        <end position="517"/>
    </location>
</feature>
<protein>
    <submittedName>
        <fullName evidence="4">Uncharacterized protein</fullName>
    </submittedName>
</protein>
<dbReference type="Gene3D" id="2.120.10.80">
    <property type="entry name" value="Kelch-type beta propeller"/>
    <property type="match status" value="2"/>
</dbReference>
<feature type="compositionally biased region" description="Polar residues" evidence="3">
    <location>
        <begin position="518"/>
        <end position="530"/>
    </location>
</feature>
<evidence type="ECO:0000256" key="3">
    <source>
        <dbReference type="SAM" id="MobiDB-lite"/>
    </source>
</evidence>
<dbReference type="InterPro" id="IPR011043">
    <property type="entry name" value="Gal_Oxase/kelch_b-propeller"/>
</dbReference>
<dbReference type="SUPFAM" id="SSF117281">
    <property type="entry name" value="Kelch motif"/>
    <property type="match status" value="1"/>
</dbReference>
<dbReference type="AlphaFoldDB" id="A0A8T2RL66"/>
<gene>
    <name evidence="4" type="ORF">KP509_26G054400</name>
</gene>
<sequence>MKWERVKFKSKPEGKSVSRKGGTAGPGKRWGHTCNAVKNGRLLYMFAGYGNENRQTNDVYVFDTVKQTWSKPVIKGTTPPPRDSHSCTTVGASLFVFGGTNGSTPLRDLYILDTTTNVWSKPQTEGEGPAPREGHSAALIGRILFIFGGCGKSVDDSHEIYFNDLYMLDTVKLCWTKASTKGTPPSPRDSHTCSAWNNHLVVVGGEDATDLYLSDVHLLDTDVMEWREVHATGDTLLPRAGHATVAIGRHLFVLGGFTDDRKLYSDLNLLNLESGVWSNIIAANVGPSARFSVAGDSIDIKPGFLVFFGGCNENLEALDDMYYLDTETQVERSVNYRTEKSSLKKELKRKRQESQIIIKRPEVEKGDTIETEPKIIPPPLPSSPPGVGLFELKPIDEKIFDAKITDVFHYGYTIESKIDGKSLRGLLFSYKPGFAHAVHAHLTRKKLLSEGSISEVPEARKQKLKIARASKHSLSACDGQSTTPSEYASLGESAAGQLITLPPQQQQYQEPDPQSLQMPLTQSQSILQSHVQHRQTLQSESQQSPQSQSHPYLLPQQQYIHWQQQQQQQQQHFHYPQTKMQAPPGFHPQQRPISTATIVLHSQQRSSLNTASPAPKQPDTTHQMGHDYMGSRLSGDLDSHNQSSSASGVFSPPCKGLQPQEDQSVQQT</sequence>
<evidence type="ECO:0000313" key="5">
    <source>
        <dbReference type="Proteomes" id="UP000825935"/>
    </source>
</evidence>
<feature type="region of interest" description="Disordered" evidence="3">
    <location>
        <begin position="602"/>
        <end position="668"/>
    </location>
</feature>
<dbReference type="PANTHER" id="PTHR46093:SF9">
    <property type="entry name" value="DCD DOMAIN-CONTAINING PROTEIN"/>
    <property type="match status" value="1"/>
</dbReference>
<feature type="compositionally biased region" description="Low complexity" evidence="3">
    <location>
        <begin position="535"/>
        <end position="550"/>
    </location>
</feature>
<evidence type="ECO:0000256" key="2">
    <source>
        <dbReference type="ARBA" id="ARBA00022737"/>
    </source>
</evidence>
<comment type="caution">
    <text evidence="4">The sequence shown here is derived from an EMBL/GenBank/DDBJ whole genome shotgun (WGS) entry which is preliminary data.</text>
</comment>
<proteinExistence type="predicted"/>
<feature type="region of interest" description="Disordered" evidence="3">
    <location>
        <begin position="505"/>
        <end position="550"/>
    </location>
</feature>